<proteinExistence type="predicted"/>
<evidence type="ECO:0000313" key="2">
    <source>
        <dbReference type="EMBL" id="KAK8492865.1"/>
    </source>
</evidence>
<accession>A0ABR2AHQ8</accession>
<keyword evidence="3" id="KW-1185">Reference proteome</keyword>
<dbReference type="Proteomes" id="UP001472677">
    <property type="component" value="Unassembled WGS sequence"/>
</dbReference>
<evidence type="ECO:0000313" key="3">
    <source>
        <dbReference type="Proteomes" id="UP001472677"/>
    </source>
</evidence>
<gene>
    <name evidence="2" type="ORF">V6N12_034405</name>
</gene>
<name>A0ABR2AHQ8_9ROSI</name>
<reference evidence="2 3" key="1">
    <citation type="journal article" date="2024" name="G3 (Bethesda)">
        <title>Genome assembly of Hibiscus sabdariffa L. provides insights into metabolisms of medicinal natural products.</title>
        <authorList>
            <person name="Kim T."/>
        </authorList>
    </citation>
    <scope>NUCLEOTIDE SEQUENCE [LARGE SCALE GENOMIC DNA]</scope>
    <source>
        <strain evidence="2">TK-2024</strain>
        <tissue evidence="2">Old leaves</tissue>
    </source>
</reference>
<comment type="caution">
    <text evidence="2">The sequence shown here is derived from an EMBL/GenBank/DDBJ whole genome shotgun (WGS) entry which is preliminary data.</text>
</comment>
<dbReference type="EMBL" id="JBBPBM010000682">
    <property type="protein sequence ID" value="KAK8492865.1"/>
    <property type="molecule type" value="Genomic_DNA"/>
</dbReference>
<evidence type="ECO:0000256" key="1">
    <source>
        <dbReference type="SAM" id="MobiDB-lite"/>
    </source>
</evidence>
<feature type="compositionally biased region" description="Polar residues" evidence="1">
    <location>
        <begin position="96"/>
        <end position="109"/>
    </location>
</feature>
<sequence length="116" mass="12866">MPVPPPSPIPKTMQKKMESRDIATNYVTEEYVIATTPITSQVVPATSDTQMPTKEIEVVLEDIKDTKSEEVNPLPKLRKRNKMVVNQAPTIRRTRSSQPINSSADSSAPLTPHLLS</sequence>
<protein>
    <submittedName>
        <fullName evidence="2">Uncharacterized protein</fullName>
    </submittedName>
</protein>
<organism evidence="2 3">
    <name type="scientific">Hibiscus sabdariffa</name>
    <name type="common">roselle</name>
    <dbReference type="NCBI Taxonomy" id="183260"/>
    <lineage>
        <taxon>Eukaryota</taxon>
        <taxon>Viridiplantae</taxon>
        <taxon>Streptophyta</taxon>
        <taxon>Embryophyta</taxon>
        <taxon>Tracheophyta</taxon>
        <taxon>Spermatophyta</taxon>
        <taxon>Magnoliopsida</taxon>
        <taxon>eudicotyledons</taxon>
        <taxon>Gunneridae</taxon>
        <taxon>Pentapetalae</taxon>
        <taxon>rosids</taxon>
        <taxon>malvids</taxon>
        <taxon>Malvales</taxon>
        <taxon>Malvaceae</taxon>
        <taxon>Malvoideae</taxon>
        <taxon>Hibiscus</taxon>
    </lineage>
</organism>
<feature type="region of interest" description="Disordered" evidence="1">
    <location>
        <begin position="80"/>
        <end position="116"/>
    </location>
</feature>